<sequence length="220" mass="23997">MLAPTASQPNVNLSHPPLQMTSSQPTLPSSQPKRPRHAALTDLPRVLDRSSPQQPCQPRPLNPTATAAPAPTRKLTTPAPTLAHPRESSSAGRPKPPSGKKMAEEEARKTLADGRYPSGELQDEHRRLSSALWSLEMTIEPAEAKGVEQFLNKTVSIGLEDDMKRECKREQEAVDLANDTKEDEDPTRSSHGPRVSPRICVPFESPPWTTSPSLLAALSN</sequence>
<comment type="caution">
    <text evidence="2">The sequence shown here is derived from an EMBL/GenBank/DDBJ whole genome shotgun (WGS) entry which is preliminary data.</text>
</comment>
<dbReference type="EMBL" id="CAJMWS010000486">
    <property type="protein sequence ID" value="CAE6447417.1"/>
    <property type="molecule type" value="Genomic_DNA"/>
</dbReference>
<protein>
    <submittedName>
        <fullName evidence="2">Uncharacterized protein</fullName>
    </submittedName>
</protein>
<feature type="region of interest" description="Disordered" evidence="1">
    <location>
        <begin position="170"/>
        <end position="200"/>
    </location>
</feature>
<name>A0A8H3B499_9AGAM</name>
<evidence type="ECO:0000313" key="2">
    <source>
        <dbReference type="EMBL" id="CAE6447417.1"/>
    </source>
</evidence>
<evidence type="ECO:0000313" key="3">
    <source>
        <dbReference type="Proteomes" id="UP000663846"/>
    </source>
</evidence>
<dbReference type="Proteomes" id="UP000663846">
    <property type="component" value="Unassembled WGS sequence"/>
</dbReference>
<accession>A0A8H3B499</accession>
<feature type="compositionally biased region" description="Low complexity" evidence="1">
    <location>
        <begin position="62"/>
        <end position="83"/>
    </location>
</feature>
<feature type="compositionally biased region" description="Basic and acidic residues" evidence="1">
    <location>
        <begin position="101"/>
        <end position="112"/>
    </location>
</feature>
<proteinExistence type="predicted"/>
<feature type="compositionally biased region" description="Low complexity" evidence="1">
    <location>
        <begin position="21"/>
        <end position="32"/>
    </location>
</feature>
<feature type="region of interest" description="Disordered" evidence="1">
    <location>
        <begin position="1"/>
        <end position="124"/>
    </location>
</feature>
<gene>
    <name evidence="2" type="ORF">RDB_LOCUS140272</name>
</gene>
<organism evidence="2 3">
    <name type="scientific">Rhizoctonia solani</name>
    <dbReference type="NCBI Taxonomy" id="456999"/>
    <lineage>
        <taxon>Eukaryota</taxon>
        <taxon>Fungi</taxon>
        <taxon>Dikarya</taxon>
        <taxon>Basidiomycota</taxon>
        <taxon>Agaricomycotina</taxon>
        <taxon>Agaricomycetes</taxon>
        <taxon>Cantharellales</taxon>
        <taxon>Ceratobasidiaceae</taxon>
        <taxon>Rhizoctonia</taxon>
    </lineage>
</organism>
<reference evidence="2" key="1">
    <citation type="submission" date="2021-01" db="EMBL/GenBank/DDBJ databases">
        <authorList>
            <person name="Kaushik A."/>
        </authorList>
    </citation>
    <scope>NUCLEOTIDE SEQUENCE</scope>
    <source>
        <strain evidence="2">AG1-1C</strain>
    </source>
</reference>
<evidence type="ECO:0000256" key="1">
    <source>
        <dbReference type="SAM" id="MobiDB-lite"/>
    </source>
</evidence>
<dbReference type="AlphaFoldDB" id="A0A8H3B499"/>
<feature type="compositionally biased region" description="Polar residues" evidence="1">
    <location>
        <begin position="1"/>
        <end position="13"/>
    </location>
</feature>